<evidence type="ECO:0000256" key="2">
    <source>
        <dbReference type="ARBA" id="ARBA00005587"/>
    </source>
</evidence>
<keyword evidence="5 7" id="KW-0472">Membrane</keyword>
<feature type="transmembrane region" description="Helical" evidence="7">
    <location>
        <begin position="135"/>
        <end position="155"/>
    </location>
</feature>
<evidence type="ECO:0000256" key="7">
    <source>
        <dbReference type="SAM" id="Phobius"/>
    </source>
</evidence>
<dbReference type="Proteomes" id="UP000758603">
    <property type="component" value="Unassembled WGS sequence"/>
</dbReference>
<dbReference type="OrthoDB" id="3648309at2759"/>
<evidence type="ECO:0000256" key="4">
    <source>
        <dbReference type="ARBA" id="ARBA00022989"/>
    </source>
</evidence>
<feature type="transmembrane region" description="Helical" evidence="7">
    <location>
        <begin position="108"/>
        <end position="128"/>
    </location>
</feature>
<dbReference type="PANTHER" id="PTHR31123:SF4">
    <property type="entry name" value="PROTEIN ALCS"/>
    <property type="match status" value="1"/>
</dbReference>
<evidence type="ECO:0000256" key="3">
    <source>
        <dbReference type="ARBA" id="ARBA00022692"/>
    </source>
</evidence>
<comment type="subcellular location">
    <subcellularLocation>
        <location evidence="1">Membrane</location>
        <topology evidence="1">Multi-pass membrane protein</topology>
    </subcellularLocation>
</comment>
<proteinExistence type="inferred from homology"/>
<feature type="compositionally biased region" description="Polar residues" evidence="6">
    <location>
        <begin position="17"/>
        <end position="28"/>
    </location>
</feature>
<evidence type="ECO:0000313" key="9">
    <source>
        <dbReference type="Proteomes" id="UP000758603"/>
    </source>
</evidence>
<feature type="transmembrane region" description="Helical" evidence="7">
    <location>
        <begin position="245"/>
        <end position="265"/>
    </location>
</feature>
<dbReference type="EMBL" id="JAGPXC010000006">
    <property type="protein sequence ID" value="KAH6651603.1"/>
    <property type="molecule type" value="Genomic_DNA"/>
</dbReference>
<dbReference type="InterPro" id="IPR000791">
    <property type="entry name" value="Gpr1/Fun34/SatP-like"/>
</dbReference>
<reference evidence="8" key="1">
    <citation type="journal article" date="2021" name="Nat. Commun.">
        <title>Genetic determinants of endophytism in the Arabidopsis root mycobiome.</title>
        <authorList>
            <person name="Mesny F."/>
            <person name="Miyauchi S."/>
            <person name="Thiergart T."/>
            <person name="Pickel B."/>
            <person name="Atanasova L."/>
            <person name="Karlsson M."/>
            <person name="Huettel B."/>
            <person name="Barry K.W."/>
            <person name="Haridas S."/>
            <person name="Chen C."/>
            <person name="Bauer D."/>
            <person name="Andreopoulos W."/>
            <person name="Pangilinan J."/>
            <person name="LaButti K."/>
            <person name="Riley R."/>
            <person name="Lipzen A."/>
            <person name="Clum A."/>
            <person name="Drula E."/>
            <person name="Henrissat B."/>
            <person name="Kohler A."/>
            <person name="Grigoriev I.V."/>
            <person name="Martin F.M."/>
            <person name="Hacquard S."/>
        </authorList>
    </citation>
    <scope>NUCLEOTIDE SEQUENCE</scope>
    <source>
        <strain evidence="8">MPI-SDFR-AT-0073</strain>
    </source>
</reference>
<keyword evidence="9" id="KW-1185">Reference proteome</keyword>
<accession>A0A9P8ZW50</accession>
<sequence>MAAKNDIQLIADAEKATPTSSHDGNSATAGHDEEAHRVVTRRNSPTKLGNATAVLVSDTCSPLIFSNQRLIYAVDRSALAGFLLSLSPLSCMLMGWRGAASNGASATGMYMFGGGGLLWFGGIGEWIVGNTFASVVFFAFGAFWFNFGAALMPFFNAYGAYSDDPGNPGLGLFTVAYNSGWGFVTLSMAFLNAIFLVSSLRTNVVFFLMFACVVSALSFLTGANWQISNGDEILAEKLTVAGGAFFLGACACGWWCLASILLTAVDFPYHLPLGDLSGIVKGRSELRRVRDERH</sequence>
<feature type="region of interest" description="Disordered" evidence="6">
    <location>
        <begin position="12"/>
        <end position="42"/>
    </location>
</feature>
<evidence type="ECO:0000256" key="5">
    <source>
        <dbReference type="ARBA" id="ARBA00023136"/>
    </source>
</evidence>
<comment type="similarity">
    <text evidence="2">Belongs to the acetate uptake transporter (AceTr) (TC 2.A.96) family.</text>
</comment>
<evidence type="ECO:0000256" key="6">
    <source>
        <dbReference type="SAM" id="MobiDB-lite"/>
    </source>
</evidence>
<name>A0A9P8ZW50_9PEZI</name>
<dbReference type="PANTHER" id="PTHR31123">
    <property type="entry name" value="ACCUMULATION OF DYADS PROTEIN 2-RELATED"/>
    <property type="match status" value="1"/>
</dbReference>
<keyword evidence="3 7" id="KW-0812">Transmembrane</keyword>
<dbReference type="GeneID" id="70129216"/>
<dbReference type="GO" id="GO:0015123">
    <property type="term" value="F:acetate transmembrane transporter activity"/>
    <property type="evidence" value="ECO:0007669"/>
    <property type="project" value="TreeGrafter"/>
</dbReference>
<dbReference type="RefSeq" id="XP_045955881.1">
    <property type="nucleotide sequence ID" value="XM_046100324.1"/>
</dbReference>
<comment type="caution">
    <text evidence="8">The sequence shown here is derived from an EMBL/GenBank/DDBJ whole genome shotgun (WGS) entry which is preliminary data.</text>
</comment>
<evidence type="ECO:0000256" key="1">
    <source>
        <dbReference type="ARBA" id="ARBA00004141"/>
    </source>
</evidence>
<feature type="transmembrane region" description="Helical" evidence="7">
    <location>
        <begin position="78"/>
        <end position="96"/>
    </location>
</feature>
<gene>
    <name evidence="8" type="ORF">BKA67DRAFT_537469</name>
</gene>
<keyword evidence="4 7" id="KW-1133">Transmembrane helix</keyword>
<dbReference type="InterPro" id="IPR051633">
    <property type="entry name" value="AceTr"/>
</dbReference>
<organism evidence="8 9">
    <name type="scientific">Truncatella angustata</name>
    <dbReference type="NCBI Taxonomy" id="152316"/>
    <lineage>
        <taxon>Eukaryota</taxon>
        <taxon>Fungi</taxon>
        <taxon>Dikarya</taxon>
        <taxon>Ascomycota</taxon>
        <taxon>Pezizomycotina</taxon>
        <taxon>Sordariomycetes</taxon>
        <taxon>Xylariomycetidae</taxon>
        <taxon>Amphisphaeriales</taxon>
        <taxon>Sporocadaceae</taxon>
        <taxon>Truncatella</taxon>
    </lineage>
</organism>
<feature type="transmembrane region" description="Helical" evidence="7">
    <location>
        <begin position="175"/>
        <end position="197"/>
    </location>
</feature>
<dbReference type="GO" id="GO:0005886">
    <property type="term" value="C:plasma membrane"/>
    <property type="evidence" value="ECO:0007669"/>
    <property type="project" value="TreeGrafter"/>
</dbReference>
<feature type="transmembrane region" description="Helical" evidence="7">
    <location>
        <begin position="204"/>
        <end position="225"/>
    </location>
</feature>
<evidence type="ECO:0000313" key="8">
    <source>
        <dbReference type="EMBL" id="KAH6651603.1"/>
    </source>
</evidence>
<protein>
    <submittedName>
        <fullName evidence="8">GPR1/FUN34/yaaH family-domain-containing protein</fullName>
    </submittedName>
</protein>
<dbReference type="AlphaFoldDB" id="A0A9P8ZW50"/>
<dbReference type="Pfam" id="PF01184">
    <property type="entry name" value="Gpr1_Fun34_YaaH"/>
    <property type="match status" value="1"/>
</dbReference>